<dbReference type="PANTHER" id="PTHR43669:SF3">
    <property type="entry name" value="ALCOHOL DEHYDROGENASE, PUTATIVE (AFU_ORTHOLOGUE AFUA_3G03445)-RELATED"/>
    <property type="match status" value="1"/>
</dbReference>
<comment type="similarity">
    <text evidence="1">Belongs to the short-chain dehydrogenases/reductases (SDR) family.</text>
</comment>
<dbReference type="SUPFAM" id="SSF51735">
    <property type="entry name" value="NAD(P)-binding Rossmann-fold domains"/>
    <property type="match status" value="1"/>
</dbReference>
<sequence>MTVSRVLITGATGGLGLAMATALAAAGARVALIGRDGERAGAAAARLPGAVGLELDVRDERSVARAVDAAWTRLGGLDMLVNNAGLGMPASWPRSCATRA</sequence>
<dbReference type="RefSeq" id="WP_344616401.1">
    <property type="nucleotide sequence ID" value="NZ_BAAARV010000063.1"/>
</dbReference>
<dbReference type="Proteomes" id="UP001501444">
    <property type="component" value="Unassembled WGS sequence"/>
</dbReference>
<evidence type="ECO:0008006" key="6">
    <source>
        <dbReference type="Google" id="ProtNLM"/>
    </source>
</evidence>
<feature type="chain" id="PRO_5046137637" description="SDR family NAD(P)-dependent oxidoreductase" evidence="3">
    <location>
        <begin position="25"/>
        <end position="100"/>
    </location>
</feature>
<keyword evidence="3" id="KW-0732">Signal</keyword>
<evidence type="ECO:0000256" key="2">
    <source>
        <dbReference type="ARBA" id="ARBA00023002"/>
    </source>
</evidence>
<comment type="caution">
    <text evidence="4">The sequence shown here is derived from an EMBL/GenBank/DDBJ whole genome shotgun (WGS) entry which is preliminary data.</text>
</comment>
<accession>A0ABN3H2N1</accession>
<keyword evidence="2" id="KW-0560">Oxidoreductase</keyword>
<gene>
    <name evidence="4" type="ORF">GCM10010170_065140</name>
</gene>
<dbReference type="EMBL" id="BAAARV010000063">
    <property type="protein sequence ID" value="GAA2366273.1"/>
    <property type="molecule type" value="Genomic_DNA"/>
</dbReference>
<name>A0ABN3H2N1_9ACTN</name>
<evidence type="ECO:0000256" key="3">
    <source>
        <dbReference type="SAM" id="SignalP"/>
    </source>
</evidence>
<dbReference type="PANTHER" id="PTHR43669">
    <property type="entry name" value="5-KETO-D-GLUCONATE 5-REDUCTASE"/>
    <property type="match status" value="1"/>
</dbReference>
<evidence type="ECO:0000313" key="5">
    <source>
        <dbReference type="Proteomes" id="UP001501444"/>
    </source>
</evidence>
<evidence type="ECO:0000256" key="1">
    <source>
        <dbReference type="ARBA" id="ARBA00006484"/>
    </source>
</evidence>
<protein>
    <recommendedName>
        <fullName evidence="6">SDR family NAD(P)-dependent oxidoreductase</fullName>
    </recommendedName>
</protein>
<dbReference type="InterPro" id="IPR036291">
    <property type="entry name" value="NAD(P)-bd_dom_sf"/>
</dbReference>
<feature type="signal peptide" evidence="3">
    <location>
        <begin position="1"/>
        <end position="24"/>
    </location>
</feature>
<dbReference type="PRINTS" id="PR00081">
    <property type="entry name" value="GDHRDH"/>
</dbReference>
<keyword evidence="5" id="KW-1185">Reference proteome</keyword>
<proteinExistence type="inferred from homology"/>
<dbReference type="Gene3D" id="3.40.50.720">
    <property type="entry name" value="NAD(P)-binding Rossmann-like Domain"/>
    <property type="match status" value="1"/>
</dbReference>
<dbReference type="Pfam" id="PF00106">
    <property type="entry name" value="adh_short"/>
    <property type="match status" value="1"/>
</dbReference>
<reference evidence="4 5" key="1">
    <citation type="journal article" date="2019" name="Int. J. Syst. Evol. Microbiol.">
        <title>The Global Catalogue of Microorganisms (GCM) 10K type strain sequencing project: providing services to taxonomists for standard genome sequencing and annotation.</title>
        <authorList>
            <consortium name="The Broad Institute Genomics Platform"/>
            <consortium name="The Broad Institute Genome Sequencing Center for Infectious Disease"/>
            <person name="Wu L."/>
            <person name="Ma J."/>
        </authorList>
    </citation>
    <scope>NUCLEOTIDE SEQUENCE [LARGE SCALE GENOMIC DNA]</scope>
    <source>
        <strain evidence="4 5">JCM 3272</strain>
    </source>
</reference>
<dbReference type="InterPro" id="IPR002347">
    <property type="entry name" value="SDR_fam"/>
</dbReference>
<organism evidence="4 5">
    <name type="scientific">Dactylosporangium salmoneum</name>
    <dbReference type="NCBI Taxonomy" id="53361"/>
    <lineage>
        <taxon>Bacteria</taxon>
        <taxon>Bacillati</taxon>
        <taxon>Actinomycetota</taxon>
        <taxon>Actinomycetes</taxon>
        <taxon>Micromonosporales</taxon>
        <taxon>Micromonosporaceae</taxon>
        <taxon>Dactylosporangium</taxon>
    </lineage>
</organism>
<evidence type="ECO:0000313" key="4">
    <source>
        <dbReference type="EMBL" id="GAA2366273.1"/>
    </source>
</evidence>